<dbReference type="RefSeq" id="WP_169345106.1">
    <property type="nucleotide sequence ID" value="NZ_JABBJJ010000048.1"/>
</dbReference>
<evidence type="ECO:0000259" key="1">
    <source>
        <dbReference type="Pfam" id="PF12862"/>
    </source>
</evidence>
<dbReference type="Gene3D" id="3.40.50.1580">
    <property type="entry name" value="Nucleoside phosphorylase domain"/>
    <property type="match status" value="1"/>
</dbReference>
<dbReference type="EMBL" id="JABBJJ010000048">
    <property type="protein sequence ID" value="NMO15818.1"/>
    <property type="molecule type" value="Genomic_DNA"/>
</dbReference>
<dbReference type="GO" id="GO:0005829">
    <property type="term" value="C:cytosol"/>
    <property type="evidence" value="ECO:0007669"/>
    <property type="project" value="TreeGrafter"/>
</dbReference>
<sequence length="1339" mass="148021">MGRSGANRASASRVDVLIVTAIRDEYDAVLKVDSKAQPGSRWEELEPGVVVRSFQAADGGTLRVAVVRALELGGVSATVSASLMVKQYAPRCLAMCGVCAGYRGKVELGDVIIADTLWAHDAGKLIAGSDDSGQRQERVLREASVHHLNAEWRRKASTFTPPKDGGWLGERPRPYEAQRDWLLERLVLYENPVSHPERKLKCADYKEVLKRLWKLGWLEDGTLKLTETGRRHIERERLLHPEGVPEPRPFHVHVGAIASVNRVTQDRSLFPRLSEAVRTVLGAEMEGWAIGVVAYELQTPFLLVMKGVMDFGDEEKDDRFKAFAARASAECLLAFLCAHLPSANAATGQRTGEAGQAEDFSDILEAGSARPPSRPGPAALLSARYRYVPFYEPVRAELLRELRAWCDDEEPVSARVFHGAGGAGKTRLLIEWCERLRAEGWLAGFLMRSADAARFEALMLSEHPTLIVIDYAESRMQLEALLQLVARQRESRRGAAFRVVLLARTAGDWLLELQAGDALIQELLSEHPPLEVTARSTSIPEREEMFRQAVGRFAEVRGCATLRSSPPDLKDPRFERILYIHMAALATVEGLAFTAESLMGHVLDHEERFWLAQNVQSGAQFQAERRLLKERTRRAVAALTLLGGAISRSEAEALVSRACGIRDEALVLGLHDLYPGGWREGSLAYLGGLEPDLLGDAMVLRALLHEGIDAEAWLERVFQNAGVRGLRAGFELLGRLSLECPEETSRWMTRLLERDLNGRGVAALEAAKALGQRTAHASLGLCLADVLKREGSIEVAMRLEMAGTPELTVSLLEAGEWVTETLLRALPGAKHSQDAMRRAVMLDRLSRFQATLGRLDAAMAASREAVFIYRRQLRRQKDELKRLELEVFLARSLDILSARQRESGLRELALASSMEAVAIHQRLASKYPGPEELVVSANGLLHLGLMLSEVGRQTEALRTLQEAVVAYRSLSAMYPGKFQSELAASLDVLGMTQEAVGQHAEALQALQASVELARELARTHPDRFLPQLASVLLNLGSVQGQMRLLRDALLSTQEAVSILRQLAEMRPDAFLHSLASAWNNLGVRQSEFGLNQEALVSAQWAVDGFRKLAETQPEAVSEQLAGCLSNLGNRLERVGRLEEAVAAMEEAVRLFRMLAKVHPRAFLPTLAMSLLNLGSAWRKSESLPESLRDLKEAESLYRELADEYPDKFLSGRAKALHNLGMVQEAMGQLGEALKTHEKSVALWRELAQAQPRMFLSELAGSLNSLGVVQQALGQSTEALESMQEAVDTIWPLFVETPEAFSDDTNVFLQNLLGQLNRMGREMPVQLRARLESFVVGRGT</sequence>
<dbReference type="Proteomes" id="UP000518300">
    <property type="component" value="Unassembled WGS sequence"/>
</dbReference>
<dbReference type="InterPro" id="IPR026000">
    <property type="entry name" value="Apc5_dom"/>
</dbReference>
<dbReference type="SMART" id="SM00028">
    <property type="entry name" value="TPR"/>
    <property type="match status" value="7"/>
</dbReference>
<dbReference type="GO" id="GO:0019284">
    <property type="term" value="P:L-methionine salvage from S-adenosylmethionine"/>
    <property type="evidence" value="ECO:0007669"/>
    <property type="project" value="TreeGrafter"/>
</dbReference>
<comment type="caution">
    <text evidence="2">The sequence shown here is derived from an EMBL/GenBank/DDBJ whole genome shotgun (WGS) entry which is preliminary data.</text>
</comment>
<dbReference type="SUPFAM" id="SSF53167">
    <property type="entry name" value="Purine and uridine phosphorylases"/>
    <property type="match status" value="1"/>
</dbReference>
<feature type="domain" description="Anaphase-promoting complex subunit 5" evidence="1">
    <location>
        <begin position="1262"/>
        <end position="1288"/>
    </location>
</feature>
<dbReference type="Pfam" id="PF12862">
    <property type="entry name" value="ANAPC5"/>
    <property type="match status" value="4"/>
</dbReference>
<organism evidence="2 3">
    <name type="scientific">Pyxidicoccus fallax</name>
    <dbReference type="NCBI Taxonomy" id="394095"/>
    <lineage>
        <taxon>Bacteria</taxon>
        <taxon>Pseudomonadati</taxon>
        <taxon>Myxococcota</taxon>
        <taxon>Myxococcia</taxon>
        <taxon>Myxococcales</taxon>
        <taxon>Cystobacterineae</taxon>
        <taxon>Myxococcaceae</taxon>
        <taxon>Pyxidicoccus</taxon>
    </lineage>
</organism>
<dbReference type="InterPro" id="IPR019734">
    <property type="entry name" value="TPR_rpt"/>
</dbReference>
<dbReference type="InterPro" id="IPR011990">
    <property type="entry name" value="TPR-like_helical_dom_sf"/>
</dbReference>
<gene>
    <name evidence="2" type="ORF">HG543_13290</name>
</gene>
<evidence type="ECO:0000313" key="2">
    <source>
        <dbReference type="EMBL" id="NMO15818.1"/>
    </source>
</evidence>
<dbReference type="SUPFAM" id="SSF48452">
    <property type="entry name" value="TPR-like"/>
    <property type="match status" value="2"/>
</dbReference>
<dbReference type="InterPro" id="IPR035994">
    <property type="entry name" value="Nucleoside_phosphorylase_sf"/>
</dbReference>
<dbReference type="PANTHER" id="PTHR46832:SF1">
    <property type="entry name" value="5'-METHYLTHIOADENOSINE_S-ADENOSYLHOMOCYSTEINE NUCLEOSIDASE"/>
    <property type="match status" value="1"/>
</dbReference>
<accession>A0A848LHC9</accession>
<evidence type="ECO:0000313" key="3">
    <source>
        <dbReference type="Proteomes" id="UP000518300"/>
    </source>
</evidence>
<proteinExistence type="predicted"/>
<keyword evidence="3" id="KW-1185">Reference proteome</keyword>
<dbReference type="Pfam" id="PF13374">
    <property type="entry name" value="TPR_10"/>
    <property type="match status" value="1"/>
</dbReference>
<dbReference type="GO" id="GO:0009116">
    <property type="term" value="P:nucleoside metabolic process"/>
    <property type="evidence" value="ECO:0007669"/>
    <property type="project" value="InterPro"/>
</dbReference>
<reference evidence="2 3" key="1">
    <citation type="submission" date="2020-04" db="EMBL/GenBank/DDBJ databases">
        <title>Draft genome of Pyxidicoccus fallax type strain.</title>
        <authorList>
            <person name="Whitworth D.E."/>
        </authorList>
    </citation>
    <scope>NUCLEOTIDE SEQUENCE [LARGE SCALE GENOMIC DNA]</scope>
    <source>
        <strain evidence="2 3">DSM 14698</strain>
    </source>
</reference>
<dbReference type="GO" id="GO:0008782">
    <property type="term" value="F:adenosylhomocysteine nucleosidase activity"/>
    <property type="evidence" value="ECO:0007669"/>
    <property type="project" value="TreeGrafter"/>
</dbReference>
<dbReference type="Gene3D" id="1.25.40.10">
    <property type="entry name" value="Tetratricopeptide repeat domain"/>
    <property type="match status" value="3"/>
</dbReference>
<feature type="domain" description="Anaphase-promoting complex subunit 5" evidence="1">
    <location>
        <begin position="1215"/>
        <end position="1246"/>
    </location>
</feature>
<protein>
    <submittedName>
        <fullName evidence="2">Tetratricopeptide repeat protein</fullName>
    </submittedName>
</protein>
<name>A0A848LHC9_9BACT</name>
<dbReference type="GO" id="GO:0008930">
    <property type="term" value="F:methylthioadenosine nucleosidase activity"/>
    <property type="evidence" value="ECO:0007669"/>
    <property type="project" value="TreeGrafter"/>
</dbReference>
<feature type="domain" description="Anaphase-promoting complex subunit 5" evidence="1">
    <location>
        <begin position="986"/>
        <end position="1015"/>
    </location>
</feature>
<dbReference type="PANTHER" id="PTHR46832">
    <property type="entry name" value="5'-METHYLTHIOADENOSINE/S-ADENOSYLHOMOCYSTEINE NUCLEOSIDASE"/>
    <property type="match status" value="1"/>
</dbReference>
<feature type="domain" description="Anaphase-promoting complex subunit 5" evidence="1">
    <location>
        <begin position="940"/>
        <end position="965"/>
    </location>
</feature>